<feature type="chain" id="PRO_5038399047" evidence="1">
    <location>
        <begin position="20"/>
        <end position="193"/>
    </location>
</feature>
<sequence length="193" mass="20060">MKKALSLTTLIVALTLALAGCGSNGADSSSGGSVSHNQQDVTFATDMIPHHLQAVQMAEMAQTQASLPAVRTLAEEIKAAQGPEIETMSGWLKGWGEDVPDESMGGMDGMDSGSSDSMPGMMSDQAMSDLGAATGDTFDQMWLESMIAHHEGAVQMSDTEIADGKDPDAVALAKSIKAAQTTEIATMKKLLAP</sequence>
<name>A0A4Q2SGA8_9ACTN</name>
<feature type="signal peptide" evidence="1">
    <location>
        <begin position="1"/>
        <end position="19"/>
    </location>
</feature>
<accession>A0A4Q2SGA8</accession>
<keyword evidence="4" id="KW-1185">Reference proteome</keyword>
<feature type="domain" description="DUF305" evidence="2">
    <location>
        <begin position="40"/>
        <end position="191"/>
    </location>
</feature>
<dbReference type="PROSITE" id="PS51257">
    <property type="entry name" value="PROKAR_LIPOPROTEIN"/>
    <property type="match status" value="1"/>
</dbReference>
<dbReference type="InterPro" id="IPR012347">
    <property type="entry name" value="Ferritin-like"/>
</dbReference>
<evidence type="ECO:0000256" key="1">
    <source>
        <dbReference type="SAM" id="SignalP"/>
    </source>
</evidence>
<dbReference type="EMBL" id="SDWV01000034">
    <property type="protein sequence ID" value="RYC03811.1"/>
    <property type="molecule type" value="Genomic_DNA"/>
</dbReference>
<dbReference type="InterPro" id="IPR005183">
    <property type="entry name" value="DUF305_CopM-like"/>
</dbReference>
<organism evidence="3 4">
    <name type="scientific">Nocardioides zhouii</name>
    <dbReference type="NCBI Taxonomy" id="1168729"/>
    <lineage>
        <taxon>Bacteria</taxon>
        <taxon>Bacillati</taxon>
        <taxon>Actinomycetota</taxon>
        <taxon>Actinomycetes</taxon>
        <taxon>Propionibacteriales</taxon>
        <taxon>Nocardioidaceae</taxon>
        <taxon>Nocardioides</taxon>
    </lineage>
</organism>
<protein>
    <submittedName>
        <fullName evidence="3">DUF305 domain-containing protein</fullName>
    </submittedName>
</protein>
<evidence type="ECO:0000259" key="2">
    <source>
        <dbReference type="Pfam" id="PF03713"/>
    </source>
</evidence>
<dbReference type="Gene3D" id="1.20.1260.10">
    <property type="match status" value="1"/>
</dbReference>
<dbReference type="RefSeq" id="WP_129428950.1">
    <property type="nucleotide sequence ID" value="NZ_SDWV01000034.1"/>
</dbReference>
<dbReference type="AlphaFoldDB" id="A0A4Q2SGA8"/>
<reference evidence="3 4" key="1">
    <citation type="submission" date="2019-01" db="EMBL/GenBank/DDBJ databases">
        <title>Novel species of Nocardioides.</title>
        <authorList>
            <person name="Liu Q."/>
            <person name="X Y.-H."/>
        </authorList>
    </citation>
    <scope>NUCLEOTIDE SEQUENCE [LARGE SCALE GENOMIC DNA]</scope>
    <source>
        <strain evidence="3 4">HLT2-9</strain>
    </source>
</reference>
<proteinExistence type="predicted"/>
<gene>
    <name evidence="3" type="ORF">EUA94_21420</name>
</gene>
<dbReference type="PANTHER" id="PTHR36933">
    <property type="entry name" value="SLL0788 PROTEIN"/>
    <property type="match status" value="1"/>
</dbReference>
<dbReference type="Proteomes" id="UP000291101">
    <property type="component" value="Unassembled WGS sequence"/>
</dbReference>
<evidence type="ECO:0000313" key="4">
    <source>
        <dbReference type="Proteomes" id="UP000291101"/>
    </source>
</evidence>
<dbReference type="Pfam" id="PF03713">
    <property type="entry name" value="DUF305"/>
    <property type="match status" value="1"/>
</dbReference>
<dbReference type="OrthoDB" id="26872at2"/>
<comment type="caution">
    <text evidence="3">The sequence shown here is derived from an EMBL/GenBank/DDBJ whole genome shotgun (WGS) entry which is preliminary data.</text>
</comment>
<dbReference type="PANTHER" id="PTHR36933:SF1">
    <property type="entry name" value="SLL0788 PROTEIN"/>
    <property type="match status" value="1"/>
</dbReference>
<keyword evidence="1" id="KW-0732">Signal</keyword>
<evidence type="ECO:0000313" key="3">
    <source>
        <dbReference type="EMBL" id="RYC03811.1"/>
    </source>
</evidence>